<dbReference type="PANTHER" id="PTHR23026:SF123">
    <property type="entry name" value="NAD(P)H NITROREDUCTASE RV3131-RELATED"/>
    <property type="match status" value="1"/>
</dbReference>
<evidence type="ECO:0000313" key="2">
    <source>
        <dbReference type="EMBL" id="MFD0922674.1"/>
    </source>
</evidence>
<keyword evidence="3" id="KW-1185">Reference proteome</keyword>
<evidence type="ECO:0000259" key="1">
    <source>
        <dbReference type="Pfam" id="PF00881"/>
    </source>
</evidence>
<dbReference type="Gene3D" id="3.40.109.10">
    <property type="entry name" value="NADH Oxidase"/>
    <property type="match status" value="1"/>
</dbReference>
<gene>
    <name evidence="2" type="ORF">ACFQ16_23255</name>
</gene>
<accession>A0ABW3FVV5</accession>
<name>A0ABW3FVV5_9PSEU</name>
<dbReference type="Proteomes" id="UP001597018">
    <property type="component" value="Unassembled WGS sequence"/>
</dbReference>
<dbReference type="EMBL" id="JBHTIW010000023">
    <property type="protein sequence ID" value="MFD0922674.1"/>
    <property type="molecule type" value="Genomic_DNA"/>
</dbReference>
<dbReference type="RefSeq" id="WP_263253503.1">
    <property type="nucleotide sequence ID" value="NZ_BAABLT010000042.1"/>
</dbReference>
<dbReference type="InterPro" id="IPR029479">
    <property type="entry name" value="Nitroreductase"/>
</dbReference>
<dbReference type="SUPFAM" id="SSF55469">
    <property type="entry name" value="FMN-dependent nitroreductase-like"/>
    <property type="match status" value="2"/>
</dbReference>
<dbReference type="Pfam" id="PF00881">
    <property type="entry name" value="Nitroreductase"/>
    <property type="match status" value="1"/>
</dbReference>
<organism evidence="2 3">
    <name type="scientific">Saccharopolyspora rosea</name>
    <dbReference type="NCBI Taxonomy" id="524884"/>
    <lineage>
        <taxon>Bacteria</taxon>
        <taxon>Bacillati</taxon>
        <taxon>Actinomycetota</taxon>
        <taxon>Actinomycetes</taxon>
        <taxon>Pseudonocardiales</taxon>
        <taxon>Pseudonocardiaceae</taxon>
        <taxon>Saccharopolyspora</taxon>
    </lineage>
</organism>
<dbReference type="InterPro" id="IPR050627">
    <property type="entry name" value="Nitroreductase/BluB"/>
</dbReference>
<reference evidence="3" key="1">
    <citation type="journal article" date="2019" name="Int. J. Syst. Evol. Microbiol.">
        <title>The Global Catalogue of Microorganisms (GCM) 10K type strain sequencing project: providing services to taxonomists for standard genome sequencing and annotation.</title>
        <authorList>
            <consortium name="The Broad Institute Genomics Platform"/>
            <consortium name="The Broad Institute Genome Sequencing Center for Infectious Disease"/>
            <person name="Wu L."/>
            <person name="Ma J."/>
        </authorList>
    </citation>
    <scope>NUCLEOTIDE SEQUENCE [LARGE SCALE GENOMIC DNA]</scope>
    <source>
        <strain evidence="3">CCUG 56401</strain>
    </source>
</reference>
<feature type="domain" description="Nitroreductase" evidence="1">
    <location>
        <begin position="127"/>
        <end position="311"/>
    </location>
</feature>
<evidence type="ECO:0000313" key="3">
    <source>
        <dbReference type="Proteomes" id="UP001597018"/>
    </source>
</evidence>
<dbReference type="NCBIfam" id="NF047509">
    <property type="entry name" value="Rv3131_FMN_oxido"/>
    <property type="match status" value="1"/>
</dbReference>
<protein>
    <submittedName>
        <fullName evidence="2">Acg family FMN-binding oxidoreductase</fullName>
    </submittedName>
</protein>
<proteinExistence type="predicted"/>
<dbReference type="InterPro" id="IPR000415">
    <property type="entry name" value="Nitroreductase-like"/>
</dbReference>
<sequence length="330" mass="36374">MIWRRQPRGALRRGKPPWTHDEVELLVRAVARAPSVHNTQPWRLSAQGRQATLEVREPAAVERHDPEHRDLLVSFGAALTNLVLAVRRTGWSADVRVEAEPRAAVVTAARRAPPSATELRRFQAIPRRSSYRRNFADTPLPHLQRETLLHAASAPGVRPLWIIGEDAARELAQHLVQAAGIFRADRLYQRELTAWTFPAGVFDDAGMPVEALAESGLAAMGLVRSTTRIPDPEVLADHIEDESVLLLATDGDDPFDHVHAGEAMEHAWLSATAMGIAASVMTQPLHVGEVREGLRSALQLSGHPQVVMRFGFAEPIPVPRTSRRPPTELG</sequence>
<comment type="caution">
    <text evidence="2">The sequence shown here is derived from an EMBL/GenBank/DDBJ whole genome shotgun (WGS) entry which is preliminary data.</text>
</comment>
<dbReference type="PANTHER" id="PTHR23026">
    <property type="entry name" value="NADPH NITROREDUCTASE"/>
    <property type="match status" value="1"/>
</dbReference>